<evidence type="ECO:0008006" key="3">
    <source>
        <dbReference type="Google" id="ProtNLM"/>
    </source>
</evidence>
<proteinExistence type="predicted"/>
<gene>
    <name evidence="1" type="ORF">LVIROSA_LOCUS32486</name>
</gene>
<sequence length="103" mass="12032">MDQPKLNMKQRRWLDVVKDYDCEILYHPGKANVVADALSRRTDSIPIRDVCMRMTVMTPVLDIIREAQVEAVRPENRKRERVIGQVSEFVTDSRGLMTFRGRI</sequence>
<keyword evidence="2" id="KW-1185">Reference proteome</keyword>
<dbReference type="AlphaFoldDB" id="A0AAU9PA84"/>
<accession>A0AAU9PA84</accession>
<comment type="caution">
    <text evidence="1">The sequence shown here is derived from an EMBL/GenBank/DDBJ whole genome shotgun (WGS) entry which is preliminary data.</text>
</comment>
<evidence type="ECO:0000313" key="2">
    <source>
        <dbReference type="Proteomes" id="UP001157418"/>
    </source>
</evidence>
<dbReference type="Proteomes" id="UP001157418">
    <property type="component" value="Unassembled WGS sequence"/>
</dbReference>
<evidence type="ECO:0000313" key="1">
    <source>
        <dbReference type="EMBL" id="CAH1446826.1"/>
    </source>
</evidence>
<protein>
    <recommendedName>
        <fullName evidence="3">Reverse transcriptase domain-containing protein</fullName>
    </recommendedName>
</protein>
<organism evidence="1 2">
    <name type="scientific">Lactuca virosa</name>
    <dbReference type="NCBI Taxonomy" id="75947"/>
    <lineage>
        <taxon>Eukaryota</taxon>
        <taxon>Viridiplantae</taxon>
        <taxon>Streptophyta</taxon>
        <taxon>Embryophyta</taxon>
        <taxon>Tracheophyta</taxon>
        <taxon>Spermatophyta</taxon>
        <taxon>Magnoliopsida</taxon>
        <taxon>eudicotyledons</taxon>
        <taxon>Gunneridae</taxon>
        <taxon>Pentapetalae</taxon>
        <taxon>asterids</taxon>
        <taxon>campanulids</taxon>
        <taxon>Asterales</taxon>
        <taxon>Asteraceae</taxon>
        <taxon>Cichorioideae</taxon>
        <taxon>Cichorieae</taxon>
        <taxon>Lactucinae</taxon>
        <taxon>Lactuca</taxon>
    </lineage>
</organism>
<dbReference type="PANTHER" id="PTHR34072:SF53">
    <property type="entry name" value="REVERSE TRANSCRIPTASE RNASE H-LIKE DOMAIN-CONTAINING PROTEIN"/>
    <property type="match status" value="1"/>
</dbReference>
<reference evidence="1 2" key="1">
    <citation type="submission" date="2022-01" db="EMBL/GenBank/DDBJ databases">
        <authorList>
            <person name="Xiong W."/>
            <person name="Schranz E."/>
        </authorList>
    </citation>
    <scope>NUCLEOTIDE SEQUENCE [LARGE SCALE GENOMIC DNA]</scope>
</reference>
<dbReference type="EMBL" id="CAKMRJ010005523">
    <property type="protein sequence ID" value="CAH1446826.1"/>
    <property type="molecule type" value="Genomic_DNA"/>
</dbReference>
<dbReference type="PANTHER" id="PTHR34072">
    <property type="entry name" value="ENZYMATIC POLYPROTEIN-RELATED"/>
    <property type="match status" value="1"/>
</dbReference>
<name>A0AAU9PA84_9ASTR</name>